<accession>A0A0F3GPF7</accession>
<dbReference type="PANTHER" id="PTHR43032:SF3">
    <property type="entry name" value="PROTEIN-METHIONINE-SULFOXIDE REDUCTASE CATALYTIC SUBUNIT MSRP"/>
    <property type="match status" value="1"/>
</dbReference>
<feature type="domain" description="Oxidoreductase molybdopterin-binding" evidence="6">
    <location>
        <begin position="84"/>
        <end position="238"/>
    </location>
</feature>
<evidence type="ECO:0000313" key="7">
    <source>
        <dbReference type="EMBL" id="KJU83717.1"/>
    </source>
</evidence>
<sequence length="300" mass="34417">MTGKDEDIKSSGITDKALYLNRREFIASAAAVLSTKSGLSYARNQKLSTSEAQTGFDVVANYNNFYEFSMGKTDIIDLAKNLRVRPWSVSVEGLINNPKVYDIDKLLRLFPLEERIYRFRCVEGWSIVVPWLGFPLAELVKRCQPQSSARYVEFVTLHDTTQMPGQRTNVLAWPYVEGLRLDEALHPLTLMAVGMYGELLPNQNGAPLRLVVPWKYGFKSAKSIVKLRFVERKPLTTWNVTSPKEYGFYANVNPHVSHPRWSQAKERRLGEFIKRETMMFNGYADQVSHLYTGMNLTREF</sequence>
<evidence type="ECO:0000256" key="3">
    <source>
        <dbReference type="ARBA" id="ARBA00022729"/>
    </source>
</evidence>
<name>A0A0F3GPF7_9BACT</name>
<dbReference type="GO" id="GO:0043546">
    <property type="term" value="F:molybdopterin cofactor binding"/>
    <property type="evidence" value="ECO:0007669"/>
    <property type="project" value="UniProtKB-UniRule"/>
</dbReference>
<dbReference type="SUPFAM" id="SSF56524">
    <property type="entry name" value="Oxidoreductase molybdopterin-binding domain"/>
    <property type="match status" value="1"/>
</dbReference>
<protein>
    <recommendedName>
        <fullName evidence="5">Protein-methionine-sulfoxide reductase catalytic subunit MsrP</fullName>
        <ecNumber evidence="5">1.8.5.-</ecNumber>
    </recommendedName>
</protein>
<dbReference type="Proteomes" id="UP000033423">
    <property type="component" value="Unassembled WGS sequence"/>
</dbReference>
<feature type="binding site" evidence="5">
    <location>
        <begin position="220"/>
        <end position="222"/>
    </location>
    <ligand>
        <name>Mo-molybdopterin</name>
        <dbReference type="ChEBI" id="CHEBI:71302"/>
    </ligand>
</feature>
<comment type="caution">
    <text evidence="7">The sequence shown here is derived from an EMBL/GenBank/DDBJ whole genome shotgun (WGS) entry which is preliminary data.</text>
</comment>
<keyword evidence="1 5" id="KW-0500">Molybdenum</keyword>
<keyword evidence="2 5" id="KW-0479">Metal-binding</keyword>
<dbReference type="Gene3D" id="3.90.420.10">
    <property type="entry name" value="Oxidoreductase, molybdopterin-binding domain"/>
    <property type="match status" value="1"/>
</dbReference>
<dbReference type="HAMAP" id="MF_01206">
    <property type="entry name" value="MsrP"/>
    <property type="match status" value="1"/>
</dbReference>
<feature type="binding site" evidence="5">
    <location>
        <position position="121"/>
    </location>
    <ligand>
        <name>Mo-molybdopterin</name>
        <dbReference type="ChEBI" id="CHEBI:71302"/>
    </ligand>
    <ligandPart>
        <name>Mo</name>
        <dbReference type="ChEBI" id="CHEBI:28685"/>
    </ligandPart>
</feature>
<dbReference type="EMBL" id="LACI01001761">
    <property type="protein sequence ID" value="KJU83717.1"/>
    <property type="molecule type" value="Genomic_DNA"/>
</dbReference>
<comment type="similarity">
    <text evidence="5">Belongs to the MsrP family.</text>
</comment>
<feature type="binding site" evidence="5">
    <location>
        <position position="156"/>
    </location>
    <ligand>
        <name>Mo-molybdopterin</name>
        <dbReference type="ChEBI" id="CHEBI:71302"/>
    </ligand>
</feature>
<gene>
    <name evidence="5" type="primary">msrP</name>
    <name evidence="7" type="ORF">MBAV_004096</name>
</gene>
<comment type="subunit">
    <text evidence="5">Heterodimer of a catalytic subunit (MsrP) and a heme-binding subunit (MsrQ).</text>
</comment>
<dbReference type="InterPro" id="IPR022867">
    <property type="entry name" value="MsrP"/>
</dbReference>
<organism evidence="7 8">
    <name type="scientific">Candidatus Magnetobacterium bavaricum</name>
    <dbReference type="NCBI Taxonomy" id="29290"/>
    <lineage>
        <taxon>Bacteria</taxon>
        <taxon>Pseudomonadati</taxon>
        <taxon>Nitrospirota</taxon>
        <taxon>Thermodesulfovibrionia</taxon>
        <taxon>Thermodesulfovibrionales</taxon>
        <taxon>Candidatus Magnetobacteriaceae</taxon>
        <taxon>Candidatus Magnetobacterium</taxon>
    </lineage>
</organism>
<evidence type="ECO:0000313" key="8">
    <source>
        <dbReference type="Proteomes" id="UP000033423"/>
    </source>
</evidence>
<comment type="catalytic activity">
    <reaction evidence="5">
        <text>L-methionyl-[protein] + a quinone + H2O = L-methionyl-(S)-S-oxide-[protein] + a quinol</text>
        <dbReference type="Rhea" id="RHEA:51292"/>
        <dbReference type="Rhea" id="RHEA-COMP:12313"/>
        <dbReference type="Rhea" id="RHEA-COMP:12315"/>
        <dbReference type="ChEBI" id="CHEBI:15377"/>
        <dbReference type="ChEBI" id="CHEBI:16044"/>
        <dbReference type="ChEBI" id="CHEBI:24646"/>
        <dbReference type="ChEBI" id="CHEBI:44120"/>
        <dbReference type="ChEBI" id="CHEBI:132124"/>
    </reaction>
</comment>
<dbReference type="PANTHER" id="PTHR43032">
    <property type="entry name" value="PROTEIN-METHIONINE-SULFOXIDE REDUCTASE"/>
    <property type="match status" value="1"/>
</dbReference>
<feature type="binding site" evidence="5">
    <location>
        <position position="63"/>
    </location>
    <ligand>
        <name>Mo-molybdopterin</name>
        <dbReference type="ChEBI" id="CHEBI:71302"/>
    </ligand>
</feature>
<keyword evidence="8" id="KW-1185">Reference proteome</keyword>
<dbReference type="GO" id="GO:0016672">
    <property type="term" value="F:oxidoreductase activity, acting on a sulfur group of donors, quinone or similar compound as acceptor"/>
    <property type="evidence" value="ECO:0007669"/>
    <property type="project" value="UniProtKB-UniRule"/>
</dbReference>
<dbReference type="Pfam" id="PF00174">
    <property type="entry name" value="Oxidored_molyb"/>
    <property type="match status" value="1"/>
</dbReference>
<comment type="function">
    <text evidence="5">Part of the MsrPQ system that repairs oxidized cell envelope proteins containing methionine sulfoxide residues (Met-O), using respiratory chain electrons. Thus protects these proteins from oxidative-stress damage caused by reactive species of oxygen and chlorine. MsrPQ is essential for the maintenance of envelope integrity under bleach stress, rescuing a wide series of structurally unrelated cell envelope proteins from methionine oxidation. The catalytic subunit MsrP is non-stereospecific, being able to reduce both (R-) and (S-) diastereoisomers of methionine sulfoxide.</text>
</comment>
<evidence type="ECO:0000256" key="5">
    <source>
        <dbReference type="HAMAP-Rule" id="MF_01206"/>
    </source>
</evidence>
<dbReference type="NCBIfam" id="NF003767">
    <property type="entry name" value="PRK05363.1"/>
    <property type="match status" value="1"/>
</dbReference>
<evidence type="ECO:0000259" key="6">
    <source>
        <dbReference type="Pfam" id="PF00174"/>
    </source>
</evidence>
<dbReference type="GO" id="GO:0046872">
    <property type="term" value="F:metal ion binding"/>
    <property type="evidence" value="ECO:0007669"/>
    <property type="project" value="UniProtKB-KW"/>
</dbReference>
<dbReference type="AlphaFoldDB" id="A0A0F3GPF7"/>
<evidence type="ECO:0000256" key="2">
    <source>
        <dbReference type="ARBA" id="ARBA00022723"/>
    </source>
</evidence>
<evidence type="ECO:0000256" key="1">
    <source>
        <dbReference type="ARBA" id="ARBA00022505"/>
    </source>
</evidence>
<reference evidence="7 8" key="1">
    <citation type="submission" date="2015-02" db="EMBL/GenBank/DDBJ databases">
        <title>Single-cell genomics of uncultivated deep-branching MTB reveals a conserved set of magnetosome genes.</title>
        <authorList>
            <person name="Kolinko S."/>
            <person name="Richter M."/>
            <person name="Glockner F.O."/>
            <person name="Brachmann A."/>
            <person name="Schuler D."/>
        </authorList>
    </citation>
    <scope>NUCLEOTIDE SEQUENCE [LARGE SCALE GENOMIC DNA]</scope>
    <source>
        <strain evidence="7">TM-1</strain>
    </source>
</reference>
<evidence type="ECO:0000256" key="4">
    <source>
        <dbReference type="ARBA" id="ARBA00023002"/>
    </source>
</evidence>
<dbReference type="GO" id="GO:0030091">
    <property type="term" value="P:protein repair"/>
    <property type="evidence" value="ECO:0007669"/>
    <property type="project" value="UniProtKB-UniRule"/>
</dbReference>
<keyword evidence="3 5" id="KW-0732">Signal</keyword>
<feature type="binding site" evidence="5">
    <location>
        <position position="209"/>
    </location>
    <ligand>
        <name>Mo-molybdopterin</name>
        <dbReference type="ChEBI" id="CHEBI:71302"/>
    </ligand>
</feature>
<dbReference type="PATRIC" id="fig|29290.4.peg.5395"/>
<comment type="catalytic activity">
    <reaction evidence="5">
        <text>L-methionyl-[protein] + a quinone + H2O = L-methionyl-(R)-S-oxide-[protein] + a quinol</text>
        <dbReference type="Rhea" id="RHEA:51296"/>
        <dbReference type="Rhea" id="RHEA-COMP:12313"/>
        <dbReference type="Rhea" id="RHEA-COMP:12314"/>
        <dbReference type="ChEBI" id="CHEBI:15377"/>
        <dbReference type="ChEBI" id="CHEBI:16044"/>
        <dbReference type="ChEBI" id="CHEBI:24646"/>
        <dbReference type="ChEBI" id="CHEBI:45764"/>
        <dbReference type="ChEBI" id="CHEBI:132124"/>
    </reaction>
</comment>
<dbReference type="InterPro" id="IPR000572">
    <property type="entry name" value="OxRdtase_Mopterin-bd_dom"/>
</dbReference>
<dbReference type="InterPro" id="IPR036374">
    <property type="entry name" value="OxRdtase_Mopterin-bd_sf"/>
</dbReference>
<dbReference type="EC" id="1.8.5.-" evidence="5"/>
<proteinExistence type="inferred from homology"/>
<feature type="binding site" evidence="5">
    <location>
        <position position="204"/>
    </location>
    <ligand>
        <name>Mo-molybdopterin</name>
        <dbReference type="ChEBI" id="CHEBI:71302"/>
    </ligand>
</feature>
<keyword evidence="4 5" id="KW-0560">Oxidoreductase</keyword>
<feature type="binding site" evidence="5">
    <location>
        <begin position="66"/>
        <end position="67"/>
    </location>
    <ligand>
        <name>Mo-molybdopterin</name>
        <dbReference type="ChEBI" id="CHEBI:71302"/>
    </ligand>
</feature>
<comment type="cofactor">
    <cofactor evidence="5">
        <name>Mo-molybdopterin</name>
        <dbReference type="ChEBI" id="CHEBI:71302"/>
    </cofactor>
    <text evidence="5">Binds 1 Mo-molybdopterin (Mo-MPT) cofactor per subunit.</text>
</comment>